<dbReference type="EMBL" id="JACZZA010000008">
    <property type="protein sequence ID" value="MBE1161560.1"/>
    <property type="molecule type" value="Genomic_DNA"/>
</dbReference>
<proteinExistence type="predicted"/>
<sequence>MKNSVSPNRSIVSPEQRSAALVDRRNRKMAQSAHAFVRGTTARFYQWLASRHAPVLPDGPDVWICGDCHLGNLGPLADGRGNVDILIRDFDQAAWGNPSFDVCRLALSLSVLARSSDLPGMATAHILERLLLGYEMAFPEKPKTAPSMPPLLRMKVLRAHRRTSKILMRERTGDDTLKLPLGCHFWPLWRQERNALDDMFQMPSVLELVTQAKKHSSQGSIHLADAAYWRKGCSSLGNSRYAVLLEVTSSSRGTEDWCLMDIKEAGPALVPVRSNASHAISDHGSRVVKAATQLSPHLGLRMQSTHMLGKSFFVRQLMPQDMKLDIRSLRPGSAGELAVYLGYILGRAHMRQMSPDIRQAWKKDLNRARRKSVDAPSWLWDATVGLLADLEAAYLEHCRRHVMGTFRRRMG</sequence>
<accession>A0ABR9GBZ3</accession>
<dbReference type="Pfam" id="PF10009">
    <property type="entry name" value="DUF2252"/>
    <property type="match status" value="1"/>
</dbReference>
<reference evidence="1 2" key="1">
    <citation type="submission" date="2020-09" db="EMBL/GenBank/DDBJ databases">
        <title>Dyella sp. 7MK23 isolated from forest soil.</title>
        <authorList>
            <person name="Fu J."/>
        </authorList>
    </citation>
    <scope>NUCLEOTIDE SEQUENCE [LARGE SCALE GENOMIC DNA]</scope>
    <source>
        <strain evidence="1 2">7MK23</strain>
    </source>
</reference>
<organism evidence="1 2">
    <name type="scientific">Dyella acidiphila</name>
    <dbReference type="NCBI Taxonomy" id="2775866"/>
    <lineage>
        <taxon>Bacteria</taxon>
        <taxon>Pseudomonadati</taxon>
        <taxon>Pseudomonadota</taxon>
        <taxon>Gammaproteobacteria</taxon>
        <taxon>Lysobacterales</taxon>
        <taxon>Rhodanobacteraceae</taxon>
        <taxon>Dyella</taxon>
    </lineage>
</organism>
<dbReference type="InterPro" id="IPR018721">
    <property type="entry name" value="DUF2252"/>
</dbReference>
<dbReference type="Proteomes" id="UP000651010">
    <property type="component" value="Unassembled WGS sequence"/>
</dbReference>
<keyword evidence="2" id="KW-1185">Reference proteome</keyword>
<gene>
    <name evidence="1" type="ORF">IGX34_14340</name>
</gene>
<comment type="caution">
    <text evidence="1">The sequence shown here is derived from an EMBL/GenBank/DDBJ whole genome shotgun (WGS) entry which is preliminary data.</text>
</comment>
<dbReference type="PANTHER" id="PTHR39441">
    <property type="entry name" value="DUF2252 DOMAIN-CONTAINING PROTEIN"/>
    <property type="match status" value="1"/>
</dbReference>
<evidence type="ECO:0000313" key="1">
    <source>
        <dbReference type="EMBL" id="MBE1161560.1"/>
    </source>
</evidence>
<evidence type="ECO:0000313" key="2">
    <source>
        <dbReference type="Proteomes" id="UP000651010"/>
    </source>
</evidence>
<dbReference type="RefSeq" id="WP_192556401.1">
    <property type="nucleotide sequence ID" value="NZ_JACZZA010000008.1"/>
</dbReference>
<dbReference type="InterPro" id="IPR011009">
    <property type="entry name" value="Kinase-like_dom_sf"/>
</dbReference>
<name>A0ABR9GBZ3_9GAMM</name>
<dbReference type="SUPFAM" id="SSF56112">
    <property type="entry name" value="Protein kinase-like (PK-like)"/>
    <property type="match status" value="1"/>
</dbReference>
<dbReference type="PANTHER" id="PTHR39441:SF1">
    <property type="entry name" value="DUF2252 DOMAIN-CONTAINING PROTEIN"/>
    <property type="match status" value="1"/>
</dbReference>
<protein>
    <submittedName>
        <fullName evidence="1">DUF2252 family protein</fullName>
    </submittedName>
</protein>
<dbReference type="Gene3D" id="3.90.1200.10">
    <property type="match status" value="1"/>
</dbReference>